<keyword evidence="12" id="KW-1185">Reference proteome</keyword>
<evidence type="ECO:0000256" key="4">
    <source>
        <dbReference type="ARBA" id="ARBA00022723"/>
    </source>
</evidence>
<feature type="signal peptide" evidence="9">
    <location>
        <begin position="1"/>
        <end position="28"/>
    </location>
</feature>
<dbReference type="Gene3D" id="2.160.20.10">
    <property type="entry name" value="Single-stranded right-handed beta-helix, Pectin lyase-like"/>
    <property type="match status" value="1"/>
</dbReference>
<feature type="chain" id="PRO_5022665097" evidence="9">
    <location>
        <begin position="29"/>
        <end position="451"/>
    </location>
</feature>
<name>A0A5C6BG13_9BACT</name>
<organism evidence="11 12">
    <name type="scientific">Allorhodopirellula heiligendammensis</name>
    <dbReference type="NCBI Taxonomy" id="2714739"/>
    <lineage>
        <taxon>Bacteria</taxon>
        <taxon>Pseudomonadati</taxon>
        <taxon>Planctomycetota</taxon>
        <taxon>Planctomycetia</taxon>
        <taxon>Pirellulales</taxon>
        <taxon>Pirellulaceae</taxon>
        <taxon>Allorhodopirellula</taxon>
    </lineage>
</organism>
<keyword evidence="3" id="KW-0964">Secreted</keyword>
<gene>
    <name evidence="11" type="primary">pelL</name>
    <name evidence="11" type="ORF">Poly21_50000</name>
</gene>
<comment type="caution">
    <text evidence="11">The sequence shown here is derived from an EMBL/GenBank/DDBJ whole genome shotgun (WGS) entry which is preliminary data.</text>
</comment>
<evidence type="ECO:0000256" key="3">
    <source>
        <dbReference type="ARBA" id="ARBA00022525"/>
    </source>
</evidence>
<keyword evidence="5 9" id="KW-0732">Signal</keyword>
<evidence type="ECO:0000256" key="5">
    <source>
        <dbReference type="ARBA" id="ARBA00022729"/>
    </source>
</evidence>
<keyword evidence="7 11" id="KW-0456">Lyase</keyword>
<dbReference type="InterPro" id="IPR053868">
    <property type="entry name" value="Pel9A-like_beta_helix"/>
</dbReference>
<dbReference type="Pfam" id="PF22842">
    <property type="entry name" value="Pel9A-like_beta_helix"/>
    <property type="match status" value="1"/>
</dbReference>
<dbReference type="SUPFAM" id="SSF51126">
    <property type="entry name" value="Pectin lyase-like"/>
    <property type="match status" value="1"/>
</dbReference>
<accession>A0A5C6BG13</accession>
<comment type="similarity">
    <text evidence="8">Belongs to the polysaccharide lyase 9 family.</text>
</comment>
<keyword evidence="6" id="KW-0106">Calcium</keyword>
<reference evidence="11 12" key="1">
    <citation type="journal article" date="2020" name="Antonie Van Leeuwenhoek">
        <title>Rhodopirellula heiligendammensis sp. nov., Rhodopirellula pilleata sp. nov., and Rhodopirellula solitaria sp. nov. isolated from natural or artificial marine surfaces in Northern Germany and California, USA, and emended description of the genus Rhodopirellula.</title>
        <authorList>
            <person name="Kallscheuer N."/>
            <person name="Wiegand S."/>
            <person name="Jogler M."/>
            <person name="Boedeker C."/>
            <person name="Peeters S.H."/>
            <person name="Rast P."/>
            <person name="Heuer A."/>
            <person name="Jetten M.S.M."/>
            <person name="Rohde M."/>
            <person name="Jogler C."/>
        </authorList>
    </citation>
    <scope>NUCLEOTIDE SEQUENCE [LARGE SCALE GENOMIC DNA]</scope>
    <source>
        <strain evidence="11 12">Poly21</strain>
    </source>
</reference>
<protein>
    <submittedName>
        <fullName evidence="11">Pectate lyase L</fullName>
        <ecNumber evidence="11">4.2.2.2</ecNumber>
    </submittedName>
</protein>
<dbReference type="PANTHER" id="PTHR40088:SF1">
    <property type="entry name" value="PECTATE LYASE PEL9"/>
    <property type="match status" value="1"/>
</dbReference>
<comment type="cofactor">
    <cofactor evidence="1">
        <name>Ca(2+)</name>
        <dbReference type="ChEBI" id="CHEBI:29108"/>
    </cofactor>
</comment>
<dbReference type="EC" id="4.2.2.2" evidence="11"/>
<dbReference type="GO" id="GO:0005576">
    <property type="term" value="C:extracellular region"/>
    <property type="evidence" value="ECO:0007669"/>
    <property type="project" value="UniProtKB-SubCell"/>
</dbReference>
<evidence type="ECO:0000313" key="12">
    <source>
        <dbReference type="Proteomes" id="UP000319908"/>
    </source>
</evidence>
<evidence type="ECO:0000256" key="8">
    <source>
        <dbReference type="ARBA" id="ARBA00038263"/>
    </source>
</evidence>
<evidence type="ECO:0000313" key="11">
    <source>
        <dbReference type="EMBL" id="TWU11093.1"/>
    </source>
</evidence>
<dbReference type="PANTHER" id="PTHR40088">
    <property type="entry name" value="PECTATE LYASE (EUROFUNG)"/>
    <property type="match status" value="1"/>
</dbReference>
<evidence type="ECO:0000256" key="7">
    <source>
        <dbReference type="ARBA" id="ARBA00023239"/>
    </source>
</evidence>
<comment type="subcellular location">
    <subcellularLocation>
        <location evidence="2">Secreted</location>
    </subcellularLocation>
</comment>
<keyword evidence="4" id="KW-0479">Metal-binding</keyword>
<dbReference type="AlphaFoldDB" id="A0A5C6BG13"/>
<evidence type="ECO:0000259" key="10">
    <source>
        <dbReference type="Pfam" id="PF22842"/>
    </source>
</evidence>
<evidence type="ECO:0000256" key="6">
    <source>
        <dbReference type="ARBA" id="ARBA00022837"/>
    </source>
</evidence>
<dbReference type="InterPro" id="IPR052052">
    <property type="entry name" value="Polysaccharide_Lyase_9"/>
</dbReference>
<dbReference type="InterPro" id="IPR012334">
    <property type="entry name" value="Pectin_lyas_fold"/>
</dbReference>
<dbReference type="InterPro" id="IPR011050">
    <property type="entry name" value="Pectin_lyase_fold/virulence"/>
</dbReference>
<evidence type="ECO:0000256" key="2">
    <source>
        <dbReference type="ARBA" id="ARBA00004613"/>
    </source>
</evidence>
<evidence type="ECO:0000256" key="9">
    <source>
        <dbReference type="SAM" id="SignalP"/>
    </source>
</evidence>
<dbReference type="EMBL" id="SJPU01000003">
    <property type="protein sequence ID" value="TWU11093.1"/>
    <property type="molecule type" value="Genomic_DNA"/>
</dbReference>
<feature type="domain" description="Pel9A-like right handed beta-helix region" evidence="10">
    <location>
        <begin position="26"/>
        <end position="363"/>
    </location>
</feature>
<sequence>MKFMPRRGIGYTLMVFLAGMAGVTNVAASEFYVATDGDDNQPGTLEQPFASIHRAQEVVGPGDTVFVRGGTYHVQESQISRTERIWAYVTWLHKSGTPDNRINYWAYQDEQPVFDFSEVRPRGKRVHAFEVTGSWIHLRGLEVVGVQVTIPSHTQSICFANNGSHNIFEQLSMHDGHAIGIYSVRGSDNLFLNCDAYRNDDPVSEGGRGGNVDGFGCHPTPGSTGNVFRGCRAWFNSDDGFDCISASESVTFEHCWAFWNGYSPGFERRADGNGFKAGGYGSLSVRRLPSPIPRHRVQFCVAAKNKNCGFYANHHIGGVDWFNNTAFRNGANFNFLSRLPDNVTDVPGYGHRIKNNLSFGSRNSVVQLNYEECELSHNSFDIDMELSEKDFVGLDESQLAAPRQTNGELPRISLLHLTPDSPLVDAGVDIGFPFHGQTPDCGAFEFVPSEG</sequence>
<dbReference type="Proteomes" id="UP000319908">
    <property type="component" value="Unassembled WGS sequence"/>
</dbReference>
<evidence type="ECO:0000256" key="1">
    <source>
        <dbReference type="ARBA" id="ARBA00001913"/>
    </source>
</evidence>
<dbReference type="GO" id="GO:0046872">
    <property type="term" value="F:metal ion binding"/>
    <property type="evidence" value="ECO:0007669"/>
    <property type="project" value="UniProtKB-KW"/>
</dbReference>
<dbReference type="RefSeq" id="WP_302120300.1">
    <property type="nucleotide sequence ID" value="NZ_SJPU01000003.1"/>
</dbReference>
<dbReference type="GO" id="GO:0030570">
    <property type="term" value="F:pectate lyase activity"/>
    <property type="evidence" value="ECO:0007669"/>
    <property type="project" value="UniProtKB-EC"/>
</dbReference>
<proteinExistence type="inferred from homology"/>